<evidence type="ECO:0000313" key="2">
    <source>
        <dbReference type="Proteomes" id="UP000831701"/>
    </source>
</evidence>
<dbReference type="EMBL" id="CM041544">
    <property type="protein sequence ID" value="KAI3363544.1"/>
    <property type="molecule type" value="Genomic_DNA"/>
</dbReference>
<evidence type="ECO:0000313" key="1">
    <source>
        <dbReference type="EMBL" id="KAI3363544.1"/>
    </source>
</evidence>
<dbReference type="Proteomes" id="UP000831701">
    <property type="component" value="Chromosome 14"/>
</dbReference>
<keyword evidence="2" id="KW-1185">Reference proteome</keyword>
<sequence>MTNWNWTANTDALCRKGQSRLYFLRRLASFNICKKLLQIFYQSVVASALLYAVVCWGGSLKKKDAARLDKLVRKAGSVVGTELDSLTSVAERRTLNRLLSIIDNPSHPLHSAISRQRSSFSDRLLSLSFTGSYGRSLGGSLWAPVLSVCVGALTADRPELQQLDGGTVKFDRRSSAAFPALRTATVRPLPAVCYRTDGASAAHTEYRTENKRLATVVSRWVGSVMRWHGEGGAQSLRRPAEGGVRQLRLYGDRLPGPRRADGALHKAAAGRSPAAAAGHTAGRAHLRARVNFEEFKEGFVAVLSRSLDFSTSEDDSSYLEPVVPEEVKPKFVKGTKRYGRRSRPDSQPDAAVSKDSPPSRTEATDSSPAGVRRAKLRRSTSLESVESLKSDEEAGSQKENNQPDFQSKGAQQEEVELGGVGGGGSVLSAMCDHLGLQQLNTEEVDLLLRKLDADLDGRVSIRDFQKVLCGSAPVSCSTPIRSADLQGAPHRSEAVLEERSARSTSPSLLTATVGQRILSWLDDGSGCTSPERVVALWTEEGIRNSRDILQTLDFPLEERLSLADLTLALDNELLVSGNGIHQAALISYKNEILHLQVVAEQACRERDKVKADLDVADQRNLQLIREVDDRHASMETLNQSRIRFIFWPLVEKIEWTWSRTSVIGDRLTALRSQSEQESEALLQQVERESDALHPGRPAAASGTGGGATAGALQRHTVKIRSPPIITQMRHVGNKMRCVIKMCSKENRDLEDELSVVKLKLREAESLVNKLQRDLDQLLHDKFGSLDTGGAGLSHEERFSEIVKEYELQCRELRDRNDELSSEVELLKSQRSDRKSRKPAGDDGDSLNWTEQQAESDCGNTTTTHNNTQLQTETTCDSFLFNLLNLLFNLGVPASLCFCVCSDESDMKRSSSPLVRKKLQPVDKDALCSLDAVPGPAISIQTELAVEQLKQKHNQELQQLHIQLDTQVNYYERRLELMRQSMEVEHKDISQAFKLEISELEEQKAQSEQQVKQLKETLDKLQTQIQHGGGGGGWSHEQERRIQRERAEMEQNFAREISNLVQRLSTEKDQLEAELKLKMDQEVMLVRWVVTSQLALLCRKEAEQQLAQMKLQHAEGQRHLLHQLHRERHQLQEQRGFWENRLAQSELRSEERATEEQARTCSQFSSEKKMMEEQHEEEIHQLKEQLSSLQDQQISQSEARLEEFRGRWGQLEEELEASRERCSELEDRLEEACTQLEENIDFLESQEVLNKRLTSEKSSAEEELQLLKTREEQILGQVSQLKEELGNLQAASASILQDREVVADNCSRLSNAFIQQQAQLKAREQTVNALRAELESLQDAMRTKAECLSKQTAELDSLKMDRDRLIQDLKDQAMAVDNLQLELDGVSEEVEKRKSAEESLQEALKKEQIRTSQLQSSLDEEREEVCRLSQENRNYIRLADQLSAQIVEMEEEISTLRDHLRELSSQLNETADLVLDLRRQLNSKIREVDQLRAKAAGSTDLLRQAKTSSEKHHSDVQQLTDQLEVKHRELDLSRQQVLQLQQDLQDSQNQLRTAEEDFEQEKTKMIQQLMELEKLVLALEEVMDTASPHRTQLEEVRSENGALQERLSVLQQEVQNLEDHVAKKRRENCFNQHFNLRKLEEMEREHERSREEEEKLHNENSRYREEVLDLSSRNLQLSNDNAELSARLRGEQESVRMLQERLAMVSKEHEEEEVSVRQLQDAALQQEREKLQQQAAWTQEKQLLERDINSHKEKLARLLELEAELGSVTLKLQWFEEDKSKLLRDADDRNNKVEKLQQSVVSLESEAELLRSQLHTVNQEKLCHAQEVNDLQRKLQVAQSKVEELEASVRRLMREKEELCQTVEEQASVTLQEETHKLRVQNQELQHKLSELQVQSLEVQKLTREQQNLKGKVTELETERIQAQDQAVRSDTALSLVQVQHLRQLQELQERAGESCREQVELLQARLVEEQKRSRQLEETLKLQAQQSSSQSSSQISMKQDQYEKAMLALQQRMEELETKLKGVRLVLQEKVQQLKEQLAKNTKSSALLKDLYVENSQLMKALQVTEQRQKNAEKKNFLLEDKVRALNKLLREIVPASLAT</sequence>
<proteinExistence type="predicted"/>
<comment type="caution">
    <text evidence="1">The sequence shown here is derived from an EMBL/GenBank/DDBJ whole genome shotgun (WGS) entry which is preliminary data.</text>
</comment>
<reference evidence="1" key="1">
    <citation type="submission" date="2022-04" db="EMBL/GenBank/DDBJ databases">
        <title>Jade perch genome.</title>
        <authorList>
            <person name="Chao B."/>
        </authorList>
    </citation>
    <scope>NUCLEOTIDE SEQUENCE</scope>
    <source>
        <strain evidence="1">CB-2022</strain>
    </source>
</reference>
<protein>
    <submittedName>
        <fullName evidence="1">Uncharacterized protein</fullName>
    </submittedName>
</protein>
<organism evidence="1 2">
    <name type="scientific">Scortum barcoo</name>
    <name type="common">barcoo grunter</name>
    <dbReference type="NCBI Taxonomy" id="214431"/>
    <lineage>
        <taxon>Eukaryota</taxon>
        <taxon>Metazoa</taxon>
        <taxon>Chordata</taxon>
        <taxon>Craniata</taxon>
        <taxon>Vertebrata</taxon>
        <taxon>Euteleostomi</taxon>
        <taxon>Actinopterygii</taxon>
        <taxon>Neopterygii</taxon>
        <taxon>Teleostei</taxon>
        <taxon>Neoteleostei</taxon>
        <taxon>Acanthomorphata</taxon>
        <taxon>Eupercaria</taxon>
        <taxon>Centrarchiformes</taxon>
        <taxon>Terapontoidei</taxon>
        <taxon>Terapontidae</taxon>
        <taxon>Scortum</taxon>
    </lineage>
</organism>
<name>A0ACB8W6Y2_9TELE</name>
<gene>
    <name evidence="1" type="ORF">L3Q82_012147</name>
</gene>
<accession>A0ACB8W6Y2</accession>